<dbReference type="AlphaFoldDB" id="A0A397U024"/>
<sequence>MLFIVFLNCSKKCFKEFWIICVCCNLVHAYTSCNLIYAHVGCNLINIHSGCNLILFCICLNCIRTKFSSCLICI</sequence>
<protein>
    <submittedName>
        <fullName evidence="1">Uncharacterized protein</fullName>
    </submittedName>
</protein>
<evidence type="ECO:0000313" key="1">
    <source>
        <dbReference type="EMBL" id="RIB00753.1"/>
    </source>
</evidence>
<dbReference type="Proteomes" id="UP000266673">
    <property type="component" value="Unassembled WGS sequence"/>
</dbReference>
<name>A0A397U024_9GLOM</name>
<comment type="caution">
    <text evidence="1">The sequence shown here is derived from an EMBL/GenBank/DDBJ whole genome shotgun (WGS) entry which is preliminary data.</text>
</comment>
<evidence type="ECO:0000313" key="2">
    <source>
        <dbReference type="Proteomes" id="UP000266673"/>
    </source>
</evidence>
<proteinExistence type="predicted"/>
<keyword evidence="2" id="KW-1185">Reference proteome</keyword>
<accession>A0A397U024</accession>
<organism evidence="1 2">
    <name type="scientific">Gigaspora rosea</name>
    <dbReference type="NCBI Taxonomy" id="44941"/>
    <lineage>
        <taxon>Eukaryota</taxon>
        <taxon>Fungi</taxon>
        <taxon>Fungi incertae sedis</taxon>
        <taxon>Mucoromycota</taxon>
        <taxon>Glomeromycotina</taxon>
        <taxon>Glomeromycetes</taxon>
        <taxon>Diversisporales</taxon>
        <taxon>Gigasporaceae</taxon>
        <taxon>Gigaspora</taxon>
    </lineage>
</organism>
<gene>
    <name evidence="1" type="ORF">C2G38_2129221</name>
</gene>
<reference evidence="1 2" key="1">
    <citation type="submission" date="2018-06" db="EMBL/GenBank/DDBJ databases">
        <title>Comparative genomics reveals the genomic features of Rhizophagus irregularis, R. cerebriforme, R. diaphanum and Gigaspora rosea, and their symbiotic lifestyle signature.</title>
        <authorList>
            <person name="Morin E."/>
            <person name="San Clemente H."/>
            <person name="Chen E.C.H."/>
            <person name="De La Providencia I."/>
            <person name="Hainaut M."/>
            <person name="Kuo A."/>
            <person name="Kohler A."/>
            <person name="Murat C."/>
            <person name="Tang N."/>
            <person name="Roy S."/>
            <person name="Loubradou J."/>
            <person name="Henrissat B."/>
            <person name="Grigoriev I.V."/>
            <person name="Corradi N."/>
            <person name="Roux C."/>
            <person name="Martin F.M."/>
        </authorList>
    </citation>
    <scope>NUCLEOTIDE SEQUENCE [LARGE SCALE GENOMIC DNA]</scope>
    <source>
        <strain evidence="1 2">DAOM 194757</strain>
    </source>
</reference>
<dbReference type="EMBL" id="QKWP01003665">
    <property type="protein sequence ID" value="RIB00753.1"/>
    <property type="molecule type" value="Genomic_DNA"/>
</dbReference>